<reference evidence="1 2" key="1">
    <citation type="submission" date="2023-02" db="EMBL/GenBank/DDBJ databases">
        <title>Devosia chondri sp. nov., isolated from the phycosphere of marine algae.</title>
        <authorList>
            <person name="Kim J.M."/>
            <person name="Lee J.K."/>
            <person name="Choi B.J."/>
            <person name="Bayburt H."/>
            <person name="Jeon C.O."/>
        </authorList>
    </citation>
    <scope>NUCLEOTIDE SEQUENCE [LARGE SCALE GENOMIC DNA]</scope>
    <source>
        <strain evidence="1 2">G2-5</strain>
    </source>
</reference>
<protein>
    <recommendedName>
        <fullName evidence="3">M24 family metallopeptidase</fullName>
    </recommendedName>
</protein>
<sequence>MSVIRAIPKPLIELPTDRPFVPTDEFAARIETAIALLKKVGLDFFVVYGDRERAGDLHFLSGVDPRFEEGLLVLSSTGDRTIILGNENLGYAPDKALGISVELYQEFSPQGQLRDQSTQISGLLKRLGLSTGSKVGVVGGKYLSSGFVTAPEKAFGVPSYLVDELRAIVGEGNISNAQKLFVSPDGGLRNTNTAHQIAEFEYAAAHSSMSVHAASAAITVGARADHVADHLFNVGLQLSTHPMVNFGDKVARALSSPTPQVIAMGDAFQIAYGLKGTLTCRSGMVARNKTDLSSDAGDFFEAITLNYFDTVIAWYKALRLGAAAGDVYAAADAVRDADLFKFALNPGHTLHYEEWLDTPFNPGSKTKLVSGMVLQADIIPDYQGPQIGLNIEDGLVLADATLQKSLADLYPRVFERMQKRRNYVREVIGVELDPSVLLLSNTPLWHAPYVLDMNLALTAS</sequence>
<dbReference type="RefSeq" id="WP_282212470.1">
    <property type="nucleotide sequence ID" value="NZ_CP118247.1"/>
</dbReference>
<evidence type="ECO:0000313" key="1">
    <source>
        <dbReference type="EMBL" id="WDR06957.1"/>
    </source>
</evidence>
<accession>A0ABY7Z0M2</accession>
<name>A0ABY7Z0M2_9HYPH</name>
<dbReference type="Proteomes" id="UP001222118">
    <property type="component" value="Chromosome"/>
</dbReference>
<dbReference type="InterPro" id="IPR036005">
    <property type="entry name" value="Creatinase/aminopeptidase-like"/>
</dbReference>
<organism evidence="1 2">
    <name type="scientific">Devosia rhodophyticola</name>
    <dbReference type="NCBI Taxonomy" id="3026423"/>
    <lineage>
        <taxon>Bacteria</taxon>
        <taxon>Pseudomonadati</taxon>
        <taxon>Pseudomonadota</taxon>
        <taxon>Alphaproteobacteria</taxon>
        <taxon>Hyphomicrobiales</taxon>
        <taxon>Devosiaceae</taxon>
        <taxon>Devosia</taxon>
    </lineage>
</organism>
<gene>
    <name evidence="1" type="ORF">PSQ90_05810</name>
</gene>
<dbReference type="SUPFAM" id="SSF55920">
    <property type="entry name" value="Creatinase/aminopeptidase"/>
    <property type="match status" value="1"/>
</dbReference>
<dbReference type="EMBL" id="CP118247">
    <property type="protein sequence ID" value="WDR06957.1"/>
    <property type="molecule type" value="Genomic_DNA"/>
</dbReference>
<evidence type="ECO:0000313" key="2">
    <source>
        <dbReference type="Proteomes" id="UP001222118"/>
    </source>
</evidence>
<dbReference type="SUPFAM" id="SSF53092">
    <property type="entry name" value="Creatinase/prolidase N-terminal domain"/>
    <property type="match status" value="1"/>
</dbReference>
<dbReference type="Gene3D" id="3.90.230.10">
    <property type="entry name" value="Creatinase/methionine aminopeptidase superfamily"/>
    <property type="match status" value="1"/>
</dbReference>
<evidence type="ECO:0008006" key="3">
    <source>
        <dbReference type="Google" id="ProtNLM"/>
    </source>
</evidence>
<dbReference type="InterPro" id="IPR029149">
    <property type="entry name" value="Creatin/AminoP/Spt16_N"/>
</dbReference>
<proteinExistence type="predicted"/>
<keyword evidence="2" id="KW-1185">Reference proteome</keyword>